<evidence type="ECO:0000256" key="4">
    <source>
        <dbReference type="SAM" id="SignalP"/>
    </source>
</evidence>
<feature type="signal peptide" evidence="4">
    <location>
        <begin position="1"/>
        <end position="19"/>
    </location>
</feature>
<feature type="domain" description="Organic solvent tolerance-like N-terminal" evidence="5">
    <location>
        <begin position="39"/>
        <end position="148"/>
    </location>
</feature>
<evidence type="ECO:0000259" key="5">
    <source>
        <dbReference type="Pfam" id="PF03968"/>
    </source>
</evidence>
<feature type="chain" id="PRO_5032541373" evidence="4">
    <location>
        <begin position="20"/>
        <end position="165"/>
    </location>
</feature>
<dbReference type="Proteomes" id="UP000444174">
    <property type="component" value="Unassembled WGS sequence"/>
</dbReference>
<dbReference type="GO" id="GO:0017089">
    <property type="term" value="F:glycolipid transfer activity"/>
    <property type="evidence" value="ECO:0007669"/>
    <property type="project" value="TreeGrafter"/>
</dbReference>
<keyword evidence="1" id="KW-0813">Transport</keyword>
<keyword evidence="2 4" id="KW-0732">Signal</keyword>
<dbReference type="EMBL" id="WIBF01000003">
    <property type="protein sequence ID" value="MQQ08279.1"/>
    <property type="molecule type" value="Genomic_DNA"/>
</dbReference>
<accession>A0A843YGM0</accession>
<dbReference type="InterPro" id="IPR052037">
    <property type="entry name" value="LPS_export_LptA"/>
</dbReference>
<comment type="caution">
    <text evidence="6">The sequence shown here is derived from an EMBL/GenBank/DDBJ whole genome shotgun (WGS) entry which is preliminary data.</text>
</comment>
<keyword evidence="7" id="KW-1185">Reference proteome</keyword>
<dbReference type="NCBIfam" id="TIGR03002">
    <property type="entry name" value="outer_YhbN_LptA"/>
    <property type="match status" value="1"/>
</dbReference>
<proteinExistence type="predicted"/>
<evidence type="ECO:0000313" key="7">
    <source>
        <dbReference type="Proteomes" id="UP000444174"/>
    </source>
</evidence>
<dbReference type="AlphaFoldDB" id="A0A843YGM0"/>
<dbReference type="RefSeq" id="WP_153215223.1">
    <property type="nucleotide sequence ID" value="NZ_WIBF01000003.1"/>
</dbReference>
<organism evidence="6 7">
    <name type="scientific">Tritonibacter litoralis</name>
    <dbReference type="NCBI Taxonomy" id="2662264"/>
    <lineage>
        <taxon>Bacteria</taxon>
        <taxon>Pseudomonadati</taxon>
        <taxon>Pseudomonadota</taxon>
        <taxon>Alphaproteobacteria</taxon>
        <taxon>Rhodobacterales</taxon>
        <taxon>Paracoccaceae</taxon>
        <taxon>Tritonibacter</taxon>
    </lineage>
</organism>
<protein>
    <submittedName>
        <fullName evidence="6">Lipopolysaccharide transport periplasmic protein LptA</fullName>
    </submittedName>
</protein>
<name>A0A843YGM0_9RHOB</name>
<gene>
    <name evidence="6" type="primary">lptA</name>
    <name evidence="6" type="ORF">GFB49_07430</name>
</gene>
<dbReference type="PANTHER" id="PTHR36504">
    <property type="entry name" value="LIPOPOLYSACCHARIDE EXPORT SYSTEM PROTEIN LPTA"/>
    <property type="match status" value="1"/>
</dbReference>
<dbReference type="GO" id="GO:0015920">
    <property type="term" value="P:lipopolysaccharide transport"/>
    <property type="evidence" value="ECO:0007669"/>
    <property type="project" value="InterPro"/>
</dbReference>
<keyword evidence="3" id="KW-0574">Periplasm</keyword>
<dbReference type="GO" id="GO:0030288">
    <property type="term" value="C:outer membrane-bounded periplasmic space"/>
    <property type="evidence" value="ECO:0007669"/>
    <property type="project" value="TreeGrafter"/>
</dbReference>
<dbReference type="Pfam" id="PF03968">
    <property type="entry name" value="LptD_N"/>
    <property type="match status" value="1"/>
</dbReference>
<evidence type="ECO:0000256" key="2">
    <source>
        <dbReference type="ARBA" id="ARBA00022729"/>
    </source>
</evidence>
<dbReference type="Gene3D" id="2.60.450.10">
    <property type="entry name" value="Lipopolysaccharide (LPS) transport protein A like domain"/>
    <property type="match status" value="1"/>
</dbReference>
<reference evidence="6 7" key="1">
    <citation type="submission" date="2019-10" db="EMBL/GenBank/DDBJ databases">
        <title>Epibacterium sp. nov., isolated from seawater.</title>
        <authorList>
            <person name="Zhang X."/>
            <person name="Li N."/>
        </authorList>
    </citation>
    <scope>NUCLEOTIDE SEQUENCE [LARGE SCALE GENOMIC DNA]</scope>
    <source>
        <strain evidence="6 7">SM1979</strain>
    </source>
</reference>
<dbReference type="PANTHER" id="PTHR36504:SF1">
    <property type="entry name" value="LIPOPOLYSACCHARIDE EXPORT SYSTEM PROTEIN LPTA"/>
    <property type="match status" value="1"/>
</dbReference>
<sequence length="165" mass="17377">MFLRALLIAFYTFCVPALAAAQGTIAFGSVKTDPNAPVEVSAENLEVNQTDGTAQFSGDVVIVQGLMRLSADTVRVTYKTGDDQQKTGIQSMRATGQVILVNGDDAAEAEEAEYNIDSGTIIMRGNVLLSQGDAVLTSSQMTVNLNSGTAQMSGRVKTILNPNGN</sequence>
<dbReference type="GO" id="GO:0009279">
    <property type="term" value="C:cell outer membrane"/>
    <property type="evidence" value="ECO:0007669"/>
    <property type="project" value="TreeGrafter"/>
</dbReference>
<dbReference type="GO" id="GO:0001530">
    <property type="term" value="F:lipopolysaccharide binding"/>
    <property type="evidence" value="ECO:0007669"/>
    <property type="project" value="InterPro"/>
</dbReference>
<evidence type="ECO:0000313" key="6">
    <source>
        <dbReference type="EMBL" id="MQQ08279.1"/>
    </source>
</evidence>
<evidence type="ECO:0000256" key="1">
    <source>
        <dbReference type="ARBA" id="ARBA00022448"/>
    </source>
</evidence>
<dbReference type="InterPro" id="IPR014340">
    <property type="entry name" value="LptA"/>
</dbReference>
<dbReference type="InterPro" id="IPR005653">
    <property type="entry name" value="OstA-like_N"/>
</dbReference>
<evidence type="ECO:0000256" key="3">
    <source>
        <dbReference type="ARBA" id="ARBA00022764"/>
    </source>
</evidence>